<dbReference type="InterPro" id="IPR015424">
    <property type="entry name" value="PyrdxlP-dep_Trfase"/>
</dbReference>
<dbReference type="SUPFAM" id="SSF53383">
    <property type="entry name" value="PLP-dependent transferases"/>
    <property type="match status" value="1"/>
</dbReference>
<dbReference type="Pfam" id="PF01041">
    <property type="entry name" value="DegT_DnrJ_EryC1"/>
    <property type="match status" value="1"/>
</dbReference>
<dbReference type="Gene3D" id="3.90.1150.10">
    <property type="entry name" value="Aspartate Aminotransferase, domain 1"/>
    <property type="match status" value="1"/>
</dbReference>
<evidence type="ECO:0000256" key="2">
    <source>
        <dbReference type="RuleBase" id="RU004508"/>
    </source>
</evidence>
<dbReference type="InterPro" id="IPR015421">
    <property type="entry name" value="PyrdxlP-dep_Trfase_major"/>
</dbReference>
<organism evidence="3 4">
    <name type="scientific">Desulfuromonas versatilis</name>
    <dbReference type="NCBI Taxonomy" id="2802975"/>
    <lineage>
        <taxon>Bacteria</taxon>
        <taxon>Pseudomonadati</taxon>
        <taxon>Thermodesulfobacteriota</taxon>
        <taxon>Desulfuromonadia</taxon>
        <taxon>Desulfuromonadales</taxon>
        <taxon>Desulfuromonadaceae</taxon>
        <taxon>Desulfuromonas</taxon>
    </lineage>
</organism>
<reference evidence="3 4" key="1">
    <citation type="journal article" date="2016" name="C (Basel)">
        <title>Selective Growth of and Electricity Production by Marine Exoelectrogenic Bacteria in Self-Aggregated Hydrogel of Microbially Reduced Graphene Oxide.</title>
        <authorList>
            <person name="Yoshida N."/>
            <person name="Goto Y."/>
            <person name="Miyata Y."/>
        </authorList>
    </citation>
    <scope>NUCLEOTIDE SEQUENCE [LARGE SCALE GENOMIC DNA]</scope>
    <source>
        <strain evidence="3 4">NIT-T3</strain>
    </source>
</reference>
<proteinExistence type="inferred from homology"/>
<dbReference type="PIRSF" id="PIRSF000390">
    <property type="entry name" value="PLP_StrS"/>
    <property type="match status" value="1"/>
</dbReference>
<dbReference type="Proteomes" id="UP001319827">
    <property type="component" value="Chromosome"/>
</dbReference>
<dbReference type="CDD" id="cd00616">
    <property type="entry name" value="AHBA_syn"/>
    <property type="match status" value="1"/>
</dbReference>
<evidence type="ECO:0000313" key="3">
    <source>
        <dbReference type="EMBL" id="BCR06706.1"/>
    </source>
</evidence>
<gene>
    <name evidence="3" type="ORF">DESUT3_37750</name>
</gene>
<evidence type="ECO:0000256" key="1">
    <source>
        <dbReference type="ARBA" id="ARBA00037999"/>
    </source>
</evidence>
<protein>
    <submittedName>
        <fullName evidence="3">GDP-perosamine synthase</fullName>
    </submittedName>
</protein>
<keyword evidence="2" id="KW-0663">Pyridoxal phosphate</keyword>
<accession>A0ABM8HXL7</accession>
<name>A0ABM8HXL7_9BACT</name>
<comment type="similarity">
    <text evidence="1 2">Belongs to the DegT/DnrJ/EryC1 family.</text>
</comment>
<dbReference type="Gene3D" id="3.40.640.10">
    <property type="entry name" value="Type I PLP-dependent aspartate aminotransferase-like (Major domain)"/>
    <property type="match status" value="1"/>
</dbReference>
<dbReference type="PANTHER" id="PTHR30244:SF34">
    <property type="entry name" value="DTDP-4-AMINO-4,6-DIDEOXYGALACTOSE TRANSAMINASE"/>
    <property type="match status" value="1"/>
</dbReference>
<dbReference type="RefSeq" id="WP_221250089.1">
    <property type="nucleotide sequence ID" value="NZ_AP024355.1"/>
</dbReference>
<evidence type="ECO:0000313" key="4">
    <source>
        <dbReference type="Proteomes" id="UP001319827"/>
    </source>
</evidence>
<keyword evidence="4" id="KW-1185">Reference proteome</keyword>
<dbReference type="PANTHER" id="PTHR30244">
    <property type="entry name" value="TRANSAMINASE"/>
    <property type="match status" value="1"/>
</dbReference>
<dbReference type="InterPro" id="IPR000653">
    <property type="entry name" value="DegT/StrS_aminotransferase"/>
</dbReference>
<dbReference type="EMBL" id="AP024355">
    <property type="protein sequence ID" value="BCR06706.1"/>
    <property type="molecule type" value="Genomic_DNA"/>
</dbReference>
<sequence>MRNKIGVGHASIGDLEKKYVNLALDAGRLSQGEFVYKFEKNFARLHDQRYGIACNSGTSALHVALEALKEKRSWKNGSEVIVPAITFIASSNACLHAGLHPVFVDVDPVSYNINPDLIEDAITDKTVAIMPVHTFGQPCEMDRIAQIARKHDLAIIEDCSEAHFATFNGRPVGSYGDVSAFSTYVAHTITTGVGGVITTNDPDLAEISRSLIAHGRACTCERCIASNPESVCKLRMETEIDRRFMMVRIGYSYRIGELEGALGLAQLENKDEIMKRRKWNAAFLTEGLSRFSDYLQLPEYPEYIDHSFMMYPLVIRQGCPVSRKEMVEYLERNNIESRPMLPLVNQPVYRNIFGDIEEQFSVAKWINDNGFYLGCHHGLEQDDLEFICDTFAALFKSTGY</sequence>
<reference evidence="3 4" key="2">
    <citation type="journal article" date="2021" name="Int. J. Syst. Evol. Microbiol.">
        <title>Isolation and Polyphasic Characterization of Desulfuromonas versatilis sp. Nov., an Electrogenic Bacteria Capable of Versatile Metabolism Isolated from a Graphene Oxide-Reducing Enrichment Culture.</title>
        <authorList>
            <person name="Xie L."/>
            <person name="Yoshida N."/>
            <person name="Ishii S."/>
            <person name="Meng L."/>
        </authorList>
    </citation>
    <scope>NUCLEOTIDE SEQUENCE [LARGE SCALE GENOMIC DNA]</scope>
    <source>
        <strain evidence="3 4">NIT-T3</strain>
    </source>
</reference>
<dbReference type="InterPro" id="IPR015422">
    <property type="entry name" value="PyrdxlP-dep_Trfase_small"/>
</dbReference>